<comment type="caution">
    <text evidence="5">The sequence shown here is derived from an EMBL/GenBank/DDBJ whole genome shotgun (WGS) entry which is preliminary data.</text>
</comment>
<keyword evidence="3 5" id="KW-0418">Kinase</keyword>
<keyword evidence="3" id="KW-0963">Cytoplasm</keyword>
<dbReference type="Proteomes" id="UP000230914">
    <property type="component" value="Unassembled WGS sequence"/>
</dbReference>
<dbReference type="AlphaFoldDB" id="A0A2G6K895"/>
<protein>
    <recommendedName>
        <fullName evidence="3 4">Dephospho-CoA kinase</fullName>
        <ecNumber evidence="3 4">2.7.1.24</ecNumber>
    </recommendedName>
    <alternativeName>
        <fullName evidence="3">Dephosphocoenzyme A kinase</fullName>
    </alternativeName>
</protein>
<dbReference type="EC" id="2.7.1.24" evidence="3 4"/>
<organism evidence="5 6">
    <name type="scientific">Ilumatobacter coccineus</name>
    <dbReference type="NCBI Taxonomy" id="467094"/>
    <lineage>
        <taxon>Bacteria</taxon>
        <taxon>Bacillati</taxon>
        <taxon>Actinomycetota</taxon>
        <taxon>Acidimicrobiia</taxon>
        <taxon>Acidimicrobiales</taxon>
        <taxon>Ilumatobacteraceae</taxon>
        <taxon>Ilumatobacter</taxon>
    </lineage>
</organism>
<evidence type="ECO:0000256" key="2">
    <source>
        <dbReference type="ARBA" id="ARBA00022840"/>
    </source>
</evidence>
<evidence type="ECO:0000313" key="5">
    <source>
        <dbReference type="EMBL" id="PIE31938.1"/>
    </source>
</evidence>
<gene>
    <name evidence="3" type="primary">coaE</name>
    <name evidence="5" type="ORF">CSA55_04465</name>
</gene>
<dbReference type="SUPFAM" id="SSF52540">
    <property type="entry name" value="P-loop containing nucleoside triphosphate hydrolases"/>
    <property type="match status" value="1"/>
</dbReference>
<dbReference type="EMBL" id="PDSL01000058">
    <property type="protein sequence ID" value="PIE31938.1"/>
    <property type="molecule type" value="Genomic_DNA"/>
</dbReference>
<evidence type="ECO:0000256" key="3">
    <source>
        <dbReference type="HAMAP-Rule" id="MF_00376"/>
    </source>
</evidence>
<dbReference type="UniPathway" id="UPA00241">
    <property type="reaction ID" value="UER00356"/>
</dbReference>
<dbReference type="Pfam" id="PF01121">
    <property type="entry name" value="CoaE"/>
    <property type="match status" value="1"/>
</dbReference>
<keyword evidence="2 3" id="KW-0067">ATP-binding</keyword>
<keyword evidence="3" id="KW-0808">Transferase</keyword>
<feature type="binding site" evidence="3">
    <location>
        <begin position="11"/>
        <end position="16"/>
    </location>
    <ligand>
        <name>ATP</name>
        <dbReference type="ChEBI" id="CHEBI:30616"/>
    </ligand>
</feature>
<evidence type="ECO:0000256" key="1">
    <source>
        <dbReference type="ARBA" id="ARBA00022741"/>
    </source>
</evidence>
<comment type="pathway">
    <text evidence="3">Cofactor biosynthesis; coenzyme A biosynthesis; CoA from (R)-pantothenate: step 5/5.</text>
</comment>
<dbReference type="CDD" id="cd02022">
    <property type="entry name" value="DPCK"/>
    <property type="match status" value="1"/>
</dbReference>
<dbReference type="PROSITE" id="PS51219">
    <property type="entry name" value="DPCK"/>
    <property type="match status" value="1"/>
</dbReference>
<reference evidence="5 6" key="1">
    <citation type="submission" date="2017-10" db="EMBL/GenBank/DDBJ databases">
        <title>Novel microbial diversity and functional potential in the marine mammal oral microbiome.</title>
        <authorList>
            <person name="Dudek N.K."/>
            <person name="Sun C.L."/>
            <person name="Burstein D."/>
            <person name="Kantor R.S."/>
            <person name="Aliaga Goltsman D.S."/>
            <person name="Bik E.M."/>
            <person name="Thomas B.C."/>
            <person name="Banfield J.F."/>
            <person name="Relman D.A."/>
        </authorList>
    </citation>
    <scope>NUCLEOTIDE SEQUENCE [LARGE SCALE GENOMIC DNA]</scope>
    <source>
        <strain evidence="5">DOLJORAL78_61_10</strain>
    </source>
</reference>
<dbReference type="GO" id="GO:0015937">
    <property type="term" value="P:coenzyme A biosynthetic process"/>
    <property type="evidence" value="ECO:0007669"/>
    <property type="project" value="UniProtKB-UniRule"/>
</dbReference>
<comment type="subcellular location">
    <subcellularLocation>
        <location evidence="3">Cytoplasm</location>
    </subcellularLocation>
</comment>
<keyword evidence="1 3" id="KW-0547">Nucleotide-binding</keyword>
<dbReference type="GO" id="GO:0004140">
    <property type="term" value="F:dephospho-CoA kinase activity"/>
    <property type="evidence" value="ECO:0007669"/>
    <property type="project" value="UniProtKB-UniRule"/>
</dbReference>
<comment type="function">
    <text evidence="3">Catalyzes the phosphorylation of the 3'-hydroxyl group of dephosphocoenzyme A to form coenzyme A.</text>
</comment>
<comment type="similarity">
    <text evidence="3">Belongs to the CoaE family.</text>
</comment>
<evidence type="ECO:0000256" key="4">
    <source>
        <dbReference type="NCBIfam" id="TIGR00152"/>
    </source>
</evidence>
<dbReference type="NCBIfam" id="TIGR00152">
    <property type="entry name" value="dephospho-CoA kinase"/>
    <property type="match status" value="1"/>
</dbReference>
<dbReference type="GO" id="GO:0005737">
    <property type="term" value="C:cytoplasm"/>
    <property type="evidence" value="ECO:0007669"/>
    <property type="project" value="UniProtKB-SubCell"/>
</dbReference>
<sequence>MLLVGVTGGIGSGKSTVAALLAERGAIVVDADQVARELQSPGSDMVLALAERFGPEIVMPDGALDRAAVAALVFGDSDEARANLAELNAITHPAIRDEIIRRIAAHDDHDGVVILDHPLLAEPSGASLRDGLAGVVVVDVPTEIAVQRLVSSRSMDENDARRRIASQVSRNERLAYATHVIDNGGDLDDLRRQVDELWVELTMMDGV</sequence>
<comment type="catalytic activity">
    <reaction evidence="3">
        <text>3'-dephospho-CoA + ATP = ADP + CoA + H(+)</text>
        <dbReference type="Rhea" id="RHEA:18245"/>
        <dbReference type="ChEBI" id="CHEBI:15378"/>
        <dbReference type="ChEBI" id="CHEBI:30616"/>
        <dbReference type="ChEBI" id="CHEBI:57287"/>
        <dbReference type="ChEBI" id="CHEBI:57328"/>
        <dbReference type="ChEBI" id="CHEBI:456216"/>
        <dbReference type="EC" id="2.7.1.24"/>
    </reaction>
</comment>
<keyword evidence="3" id="KW-0173">Coenzyme A biosynthesis</keyword>
<dbReference type="Gene3D" id="3.40.50.300">
    <property type="entry name" value="P-loop containing nucleotide triphosphate hydrolases"/>
    <property type="match status" value="1"/>
</dbReference>
<accession>A0A2G6K895</accession>
<dbReference type="PANTHER" id="PTHR10695">
    <property type="entry name" value="DEPHOSPHO-COA KINASE-RELATED"/>
    <property type="match status" value="1"/>
</dbReference>
<proteinExistence type="inferred from homology"/>
<evidence type="ECO:0000313" key="6">
    <source>
        <dbReference type="Proteomes" id="UP000230914"/>
    </source>
</evidence>
<name>A0A2G6K895_9ACTN</name>
<dbReference type="InterPro" id="IPR027417">
    <property type="entry name" value="P-loop_NTPase"/>
</dbReference>
<dbReference type="HAMAP" id="MF_00376">
    <property type="entry name" value="Dephospho_CoA_kinase"/>
    <property type="match status" value="1"/>
</dbReference>
<dbReference type="PANTHER" id="PTHR10695:SF46">
    <property type="entry name" value="BIFUNCTIONAL COENZYME A SYNTHASE-RELATED"/>
    <property type="match status" value="1"/>
</dbReference>
<dbReference type="InterPro" id="IPR001977">
    <property type="entry name" value="Depp_CoAkinase"/>
</dbReference>
<dbReference type="GO" id="GO:0005524">
    <property type="term" value="F:ATP binding"/>
    <property type="evidence" value="ECO:0007669"/>
    <property type="project" value="UniProtKB-UniRule"/>
</dbReference>